<evidence type="ECO:0000313" key="3">
    <source>
        <dbReference type="Proteomes" id="UP000654913"/>
    </source>
</evidence>
<dbReference type="KEGG" id="apuu:APUU_21544A"/>
<dbReference type="EMBL" id="AP024444">
    <property type="protein sequence ID" value="BCS21112.1"/>
    <property type="molecule type" value="Genomic_DNA"/>
</dbReference>
<reference evidence="2" key="2">
    <citation type="submission" date="2021-02" db="EMBL/GenBank/DDBJ databases">
        <title>Aspergillus puulaauensis MK2 genome sequence.</title>
        <authorList>
            <person name="Futagami T."/>
            <person name="Mori K."/>
            <person name="Kadooka C."/>
            <person name="Tanaka T."/>
        </authorList>
    </citation>
    <scope>NUCLEOTIDE SEQUENCE</scope>
    <source>
        <strain evidence="2">MK2</strain>
    </source>
</reference>
<protein>
    <submittedName>
        <fullName evidence="2">Uncharacterized protein</fullName>
    </submittedName>
</protein>
<evidence type="ECO:0000256" key="1">
    <source>
        <dbReference type="SAM" id="MobiDB-lite"/>
    </source>
</evidence>
<accession>A0A7R7XGJ1</accession>
<feature type="compositionally biased region" description="Acidic residues" evidence="1">
    <location>
        <begin position="54"/>
        <end position="70"/>
    </location>
</feature>
<feature type="compositionally biased region" description="Basic and acidic residues" evidence="1">
    <location>
        <begin position="118"/>
        <end position="163"/>
    </location>
</feature>
<dbReference type="AlphaFoldDB" id="A0A7R7XGJ1"/>
<dbReference type="RefSeq" id="XP_041553306.1">
    <property type="nucleotide sequence ID" value="XM_041700308.1"/>
</dbReference>
<feature type="compositionally biased region" description="Basic and acidic residues" evidence="1">
    <location>
        <begin position="34"/>
        <end position="53"/>
    </location>
</feature>
<name>A0A7R7XGJ1_9EURO</name>
<feature type="compositionally biased region" description="Basic and acidic residues" evidence="1">
    <location>
        <begin position="78"/>
        <end position="97"/>
    </location>
</feature>
<evidence type="ECO:0000313" key="2">
    <source>
        <dbReference type="EMBL" id="BCS21112.1"/>
    </source>
</evidence>
<organism evidence="2 3">
    <name type="scientific">Aspergillus puulaauensis</name>
    <dbReference type="NCBI Taxonomy" id="1220207"/>
    <lineage>
        <taxon>Eukaryota</taxon>
        <taxon>Fungi</taxon>
        <taxon>Dikarya</taxon>
        <taxon>Ascomycota</taxon>
        <taxon>Pezizomycotina</taxon>
        <taxon>Eurotiomycetes</taxon>
        <taxon>Eurotiomycetidae</taxon>
        <taxon>Eurotiales</taxon>
        <taxon>Aspergillaceae</taxon>
        <taxon>Aspergillus</taxon>
    </lineage>
</organism>
<dbReference type="Proteomes" id="UP000654913">
    <property type="component" value="Chromosome 2"/>
</dbReference>
<keyword evidence="3" id="KW-1185">Reference proteome</keyword>
<gene>
    <name evidence="2" type="ORF">APUU_21544A</name>
</gene>
<feature type="compositionally biased region" description="Polar residues" evidence="1">
    <location>
        <begin position="103"/>
        <end position="116"/>
    </location>
</feature>
<proteinExistence type="predicted"/>
<reference evidence="2" key="1">
    <citation type="submission" date="2021-01" db="EMBL/GenBank/DDBJ databases">
        <authorList>
            <consortium name="Aspergillus puulaauensis MK2 genome sequencing consortium"/>
            <person name="Kazuki M."/>
            <person name="Futagami T."/>
        </authorList>
    </citation>
    <scope>NUCLEOTIDE SEQUENCE</scope>
    <source>
        <strain evidence="2">MK2</strain>
    </source>
</reference>
<sequence length="370" mass="41520">MASEKRPARMANIFMRSPFHTPFPANPDPNSTDHQSDSSTDHQSDNSTDHQSDNSEDDDLEIVNYEDAEPESASPEQARPKDADPEKAEKTKIGPEKRKQKANPENTSPDKTSTQEDSPEKIRPENAEHGNADHDNASHEDVKPQNADPEKAKKKKTNSEKGKQKANPGPKLSELDREGLTARRALLAERIKAIEKVRGSKAASRGHIDQEEQDEWNRWDKLTLMLGKVDMLLGDTAGQERALFRILGNRGTLRLREHTLYRLAALYRSKGEGEKAHFFCLQADGSGHDARNYTWNLAHRVGEYRSKIEDAWCEGDMSEFRGNIIMARALIQNLVGTLLEQDIQEKLEDLVHFVAATREKPQCLPTSGGA</sequence>
<dbReference type="GeneID" id="64971117"/>
<feature type="region of interest" description="Disordered" evidence="1">
    <location>
        <begin position="1"/>
        <end position="178"/>
    </location>
</feature>